<evidence type="ECO:0000256" key="3">
    <source>
        <dbReference type="ARBA" id="ARBA00014723"/>
    </source>
</evidence>
<name>A0A061BAW0_CYBFA</name>
<dbReference type="InterPro" id="IPR026015">
    <property type="entry name" value="ATP_synth_OSCP/delta_N_sf"/>
</dbReference>
<dbReference type="EMBL" id="MPUK01000011">
    <property type="protein sequence ID" value="ONH65425.1"/>
    <property type="molecule type" value="Genomic_DNA"/>
</dbReference>
<evidence type="ECO:0000256" key="5">
    <source>
        <dbReference type="ARBA" id="ARBA00022781"/>
    </source>
</evidence>
<comment type="subcellular location">
    <subcellularLocation>
        <location evidence="1">Membrane</location>
    </subcellularLocation>
</comment>
<gene>
    <name evidence="10" type="ORF">BON22_4634</name>
    <name evidence="9" type="ORF">CYFA0S_28e00386g</name>
</gene>
<evidence type="ECO:0000256" key="4">
    <source>
        <dbReference type="ARBA" id="ARBA00022448"/>
    </source>
</evidence>
<proteinExistence type="inferred from homology"/>
<keyword evidence="11" id="KW-1185">Reference proteome</keyword>
<comment type="similarity">
    <text evidence="2">Belongs to the ATPase delta chain family.</text>
</comment>
<evidence type="ECO:0000313" key="10">
    <source>
        <dbReference type="EMBL" id="ONH65425.1"/>
    </source>
</evidence>
<dbReference type="PRINTS" id="PR00125">
    <property type="entry name" value="ATPASEDELTA"/>
</dbReference>
<dbReference type="STRING" id="36022.A0A061BAW0"/>
<dbReference type="Proteomes" id="UP000189513">
    <property type="component" value="Unassembled WGS sequence"/>
</dbReference>
<evidence type="ECO:0000313" key="11">
    <source>
        <dbReference type="Proteomes" id="UP000189513"/>
    </source>
</evidence>
<protein>
    <recommendedName>
        <fullName evidence="3">ATP synthase subunit 5, mitochondrial</fullName>
    </recommendedName>
</protein>
<evidence type="ECO:0000256" key="8">
    <source>
        <dbReference type="ARBA" id="ARBA00023310"/>
    </source>
</evidence>
<dbReference type="InterPro" id="IPR020781">
    <property type="entry name" value="ATPase_OSCP/d_CS"/>
</dbReference>
<dbReference type="VEuPathDB" id="FungiDB:BON22_4634"/>
<evidence type="ECO:0000256" key="6">
    <source>
        <dbReference type="ARBA" id="ARBA00023065"/>
    </source>
</evidence>
<dbReference type="GO" id="GO:0046933">
    <property type="term" value="F:proton-transporting ATP synthase activity, rotational mechanism"/>
    <property type="evidence" value="ECO:0007669"/>
    <property type="project" value="InterPro"/>
</dbReference>
<dbReference type="AlphaFoldDB" id="A0A061BAW0"/>
<keyword evidence="6" id="KW-0406">Ion transport</keyword>
<dbReference type="NCBIfam" id="TIGR01145">
    <property type="entry name" value="ATP_synt_delta"/>
    <property type="match status" value="1"/>
</dbReference>
<evidence type="ECO:0000313" key="9">
    <source>
        <dbReference type="EMBL" id="CDR47082.1"/>
    </source>
</evidence>
<dbReference type="EMBL" id="LK052913">
    <property type="protein sequence ID" value="CDR47082.1"/>
    <property type="molecule type" value="Genomic_DNA"/>
</dbReference>
<dbReference type="OMA" id="MVDNIQD"/>
<dbReference type="HAMAP" id="MF_01416">
    <property type="entry name" value="ATP_synth_delta_bact"/>
    <property type="match status" value="1"/>
</dbReference>
<reference evidence="11" key="2">
    <citation type="journal article" date="2017" name="Genome Announc.">
        <title>Genome sequences of Cyberlindnera fabianii 65, Pichia kudriavzevii 129, and Saccharomyces cerevisiae 131 isolated from fermented masau fruits in Zimbabwe.</title>
        <authorList>
            <person name="van Rijswijck I.M.H."/>
            <person name="Derks M.F.L."/>
            <person name="Abee T."/>
            <person name="de Ridder D."/>
            <person name="Smid E.J."/>
        </authorList>
    </citation>
    <scope>NUCLEOTIDE SEQUENCE [LARGE SCALE GENOMIC DNA]</scope>
    <source>
        <strain evidence="11">65</strain>
    </source>
</reference>
<keyword evidence="5" id="KW-0375">Hydrogen ion transport</keyword>
<keyword evidence="4" id="KW-0813">Transport</keyword>
<dbReference type="InterPro" id="IPR000711">
    <property type="entry name" value="ATPase_OSCP/dsu"/>
</dbReference>
<sequence length="205" mass="21535">MSARLVFKRTLASAASVKPPVQLFGLDGTYATALYTAAAKASNLDSAAKSLESLKTVTADAKVASFLENPALSVQDRAIVVETLSQQVPSIDASVSNFLKVLAENNRLDLLPSVISQFKVLIDAHSGVVEAIVTSADSLDSKILKKIEAAVGKSKFVGSGKSLRLTNKVNPDIQGGLIVEVGDRTVDLSIASKIAKLNQALKESI</sequence>
<dbReference type="OrthoDB" id="1262810at2759"/>
<evidence type="ECO:0000256" key="1">
    <source>
        <dbReference type="ARBA" id="ARBA00004370"/>
    </source>
</evidence>
<keyword evidence="7" id="KW-0472">Membrane</keyword>
<dbReference type="GO" id="GO:0016020">
    <property type="term" value="C:membrane"/>
    <property type="evidence" value="ECO:0007669"/>
    <property type="project" value="UniProtKB-SubCell"/>
</dbReference>
<keyword evidence="8" id="KW-0066">ATP synthesis</keyword>
<organism evidence="9">
    <name type="scientific">Cyberlindnera fabianii</name>
    <name type="common">Yeast</name>
    <name type="synonym">Hansenula fabianii</name>
    <dbReference type="NCBI Taxonomy" id="36022"/>
    <lineage>
        <taxon>Eukaryota</taxon>
        <taxon>Fungi</taxon>
        <taxon>Dikarya</taxon>
        <taxon>Ascomycota</taxon>
        <taxon>Saccharomycotina</taxon>
        <taxon>Saccharomycetes</taxon>
        <taxon>Phaffomycetales</taxon>
        <taxon>Phaffomycetaceae</taxon>
        <taxon>Cyberlindnera</taxon>
    </lineage>
</organism>
<dbReference type="SUPFAM" id="SSF47928">
    <property type="entry name" value="N-terminal domain of the delta subunit of the F1F0-ATP synthase"/>
    <property type="match status" value="1"/>
</dbReference>
<dbReference type="PANTHER" id="PTHR11910">
    <property type="entry name" value="ATP SYNTHASE DELTA CHAIN"/>
    <property type="match status" value="1"/>
</dbReference>
<dbReference type="PROSITE" id="PS00389">
    <property type="entry name" value="ATPASE_DELTA"/>
    <property type="match status" value="1"/>
</dbReference>
<evidence type="ECO:0000256" key="2">
    <source>
        <dbReference type="ARBA" id="ARBA00007046"/>
    </source>
</evidence>
<reference evidence="9" key="1">
    <citation type="journal article" date="2014" name="Genome Announc.">
        <title>Genome sequence of the yeast Cyberlindnera fabianii (Hansenula fabianii).</title>
        <authorList>
            <person name="Freel K.C."/>
            <person name="Sarilar V."/>
            <person name="Neuveglise C."/>
            <person name="Devillers H."/>
            <person name="Friedrich A."/>
            <person name="Schacherer J."/>
        </authorList>
    </citation>
    <scope>NUCLEOTIDE SEQUENCE</scope>
    <source>
        <strain evidence="9">YJS4271</strain>
    </source>
</reference>
<dbReference type="Pfam" id="PF00213">
    <property type="entry name" value="OSCP"/>
    <property type="match status" value="1"/>
</dbReference>
<dbReference type="Gene3D" id="1.10.520.20">
    <property type="entry name" value="N-terminal domain of the delta subunit of the F1F0-ATP synthase"/>
    <property type="match status" value="1"/>
</dbReference>
<reference evidence="10" key="3">
    <citation type="submission" date="2017-01" db="EMBL/GenBank/DDBJ databases">
        <authorList>
            <person name="Mah S.A."/>
            <person name="Swanson W.J."/>
            <person name="Moy G.W."/>
            <person name="Vacquier V.D."/>
        </authorList>
    </citation>
    <scope>NUCLEOTIDE SEQUENCE [LARGE SCALE GENOMIC DNA]</scope>
    <source>
        <strain evidence="10">65</strain>
    </source>
</reference>
<accession>A0A061BAW0</accession>
<evidence type="ECO:0000256" key="7">
    <source>
        <dbReference type="ARBA" id="ARBA00023136"/>
    </source>
</evidence>